<evidence type="ECO:0000313" key="3">
    <source>
        <dbReference type="Proteomes" id="UP001493487"/>
    </source>
</evidence>
<keyword evidence="2" id="KW-0808">Transferase</keyword>
<protein>
    <submittedName>
        <fullName evidence="2">Histidine kinase</fullName>
    </submittedName>
</protein>
<dbReference type="InterPro" id="IPR010559">
    <property type="entry name" value="Sig_transdc_His_kin_internal"/>
</dbReference>
<dbReference type="Pfam" id="PF06580">
    <property type="entry name" value="His_kinase"/>
    <property type="match status" value="1"/>
</dbReference>
<dbReference type="Proteomes" id="UP001493487">
    <property type="component" value="Unassembled WGS sequence"/>
</dbReference>
<keyword evidence="3" id="KW-1185">Reference proteome</keyword>
<dbReference type="RefSeq" id="WP_232184490.1">
    <property type="nucleotide sequence ID" value="NZ_JAIOAP010000003.1"/>
</dbReference>
<name>A0ABV1L2I1_9BACL</name>
<gene>
    <name evidence="2" type="ORF">QJS35_29275</name>
</gene>
<sequence length="85" mass="10175">MEKRDVDEKDTPDHSVRCIDFTINTGGEVVPLSEEIEHVRNYLTIQELRFQNKFTVNWKLDETMLSMSVLKFIHFHLYNPFDMIK</sequence>
<evidence type="ECO:0000259" key="1">
    <source>
        <dbReference type="Pfam" id="PF06580"/>
    </source>
</evidence>
<organism evidence="2 3">
    <name type="scientific">Cohnella silvisoli</name>
    <dbReference type="NCBI Taxonomy" id="2873699"/>
    <lineage>
        <taxon>Bacteria</taxon>
        <taxon>Bacillati</taxon>
        <taxon>Bacillota</taxon>
        <taxon>Bacilli</taxon>
        <taxon>Bacillales</taxon>
        <taxon>Paenibacillaceae</taxon>
        <taxon>Cohnella</taxon>
    </lineage>
</organism>
<accession>A0ABV1L2I1</accession>
<evidence type="ECO:0000313" key="2">
    <source>
        <dbReference type="EMBL" id="MEQ4486471.1"/>
    </source>
</evidence>
<keyword evidence="2" id="KW-0418">Kinase</keyword>
<feature type="domain" description="Signal transduction histidine kinase internal region" evidence="1">
    <location>
        <begin position="22"/>
        <end position="54"/>
    </location>
</feature>
<comment type="caution">
    <text evidence="2">The sequence shown here is derived from an EMBL/GenBank/DDBJ whole genome shotgun (WGS) entry which is preliminary data.</text>
</comment>
<reference evidence="2 3" key="1">
    <citation type="journal article" date="2023" name="Genome Announc.">
        <title>Pan-Genome Analyses of the Genus Cohnella and Proposal of the Novel Species Cohnella silvisoli sp. nov., Isolated from Forest Soil.</title>
        <authorList>
            <person name="Wang C."/>
            <person name="Mao L."/>
            <person name="Bao G."/>
            <person name="Zhu H."/>
        </authorList>
    </citation>
    <scope>NUCLEOTIDE SEQUENCE [LARGE SCALE GENOMIC DNA]</scope>
    <source>
        <strain evidence="2 3">NL03-T5-1</strain>
    </source>
</reference>
<dbReference type="EMBL" id="JASKHM010000022">
    <property type="protein sequence ID" value="MEQ4486471.1"/>
    <property type="molecule type" value="Genomic_DNA"/>
</dbReference>
<dbReference type="GO" id="GO:0016301">
    <property type="term" value="F:kinase activity"/>
    <property type="evidence" value="ECO:0007669"/>
    <property type="project" value="UniProtKB-KW"/>
</dbReference>
<proteinExistence type="predicted"/>